<protein>
    <submittedName>
        <fullName evidence="2">Uncharacterized protein</fullName>
    </submittedName>
</protein>
<accession>A0A7S3ABC3</accession>
<sequence length="258" mass="29457">MLKLGAIRGWGICGQAGLRLRGSEIVRSLHASVIMERGNKKKQVARLKNWKPHIFNPENEEQKRLELREKISGLNRSTPKISKTLTRIAYSDTWFLRNPFMFLFSTGNLGYWGYSAYYMSTLSESDLIFSPMWTYAMAGLSSAMFCVCLWVNNRTVSRITISGVDGGKMKFETLYPFGVGMRVQNVSTGILKKRDENSWLIFTTASPYGYYLLRRKKGYPDEQLMQLLNKGGAHVMAHSLRRAFPEANGLLRSSKVER</sequence>
<keyword evidence="1" id="KW-0812">Transmembrane</keyword>
<dbReference type="EMBL" id="HBHW01044633">
    <property type="protein sequence ID" value="CAE0066610.1"/>
    <property type="molecule type" value="Transcribed_RNA"/>
</dbReference>
<evidence type="ECO:0000313" key="3">
    <source>
        <dbReference type="EMBL" id="CAE0066613.1"/>
    </source>
</evidence>
<dbReference type="EMBL" id="HBHW01044636">
    <property type="protein sequence ID" value="CAE0066613.1"/>
    <property type="molecule type" value="Transcribed_RNA"/>
</dbReference>
<keyword evidence="1" id="KW-0472">Membrane</keyword>
<reference evidence="2" key="1">
    <citation type="submission" date="2021-01" db="EMBL/GenBank/DDBJ databases">
        <authorList>
            <person name="Corre E."/>
            <person name="Pelletier E."/>
            <person name="Niang G."/>
            <person name="Scheremetjew M."/>
            <person name="Finn R."/>
            <person name="Kale V."/>
            <person name="Holt S."/>
            <person name="Cochrane G."/>
            <person name="Meng A."/>
            <person name="Brown T."/>
            <person name="Cohen L."/>
        </authorList>
    </citation>
    <scope>NUCLEOTIDE SEQUENCE</scope>
    <source>
        <strain evidence="2">CCMP 769</strain>
    </source>
</reference>
<proteinExistence type="predicted"/>
<feature type="transmembrane region" description="Helical" evidence="1">
    <location>
        <begin position="100"/>
        <end position="120"/>
    </location>
</feature>
<name>A0A7S3ABC3_9RHOD</name>
<keyword evidence="1" id="KW-1133">Transmembrane helix</keyword>
<feature type="transmembrane region" description="Helical" evidence="1">
    <location>
        <begin position="132"/>
        <end position="151"/>
    </location>
</feature>
<evidence type="ECO:0000256" key="1">
    <source>
        <dbReference type="SAM" id="Phobius"/>
    </source>
</evidence>
<evidence type="ECO:0000313" key="2">
    <source>
        <dbReference type="EMBL" id="CAE0066610.1"/>
    </source>
</evidence>
<gene>
    <name evidence="2" type="ORF">RMAR00112_LOCUS34682</name>
    <name evidence="3" type="ORF">RMAR00112_LOCUS34685</name>
</gene>
<dbReference type="AlphaFoldDB" id="A0A7S3ABC3"/>
<organism evidence="2">
    <name type="scientific">Rhodosorus marinus</name>
    <dbReference type="NCBI Taxonomy" id="101924"/>
    <lineage>
        <taxon>Eukaryota</taxon>
        <taxon>Rhodophyta</taxon>
        <taxon>Stylonematophyceae</taxon>
        <taxon>Stylonematales</taxon>
        <taxon>Stylonemataceae</taxon>
        <taxon>Rhodosorus</taxon>
    </lineage>
</organism>